<reference evidence="1" key="1">
    <citation type="submission" date="2021-04" db="EMBL/GenBank/DDBJ databases">
        <authorList>
            <consortium name="Molecular Ecology Group"/>
        </authorList>
    </citation>
    <scope>NUCLEOTIDE SEQUENCE</scope>
</reference>
<organism evidence="1 2">
    <name type="scientific">Candidula unifasciata</name>
    <dbReference type="NCBI Taxonomy" id="100452"/>
    <lineage>
        <taxon>Eukaryota</taxon>
        <taxon>Metazoa</taxon>
        <taxon>Spiralia</taxon>
        <taxon>Lophotrochozoa</taxon>
        <taxon>Mollusca</taxon>
        <taxon>Gastropoda</taxon>
        <taxon>Heterobranchia</taxon>
        <taxon>Euthyneura</taxon>
        <taxon>Panpulmonata</taxon>
        <taxon>Eupulmonata</taxon>
        <taxon>Stylommatophora</taxon>
        <taxon>Helicina</taxon>
        <taxon>Helicoidea</taxon>
        <taxon>Geomitridae</taxon>
        <taxon>Candidula</taxon>
    </lineage>
</organism>
<dbReference type="Proteomes" id="UP000678393">
    <property type="component" value="Unassembled WGS sequence"/>
</dbReference>
<protein>
    <submittedName>
        <fullName evidence="1">Uncharacterized protein</fullName>
    </submittedName>
</protein>
<sequence>VAVESRVSTACTSSAQCASTQCCLKSSKSSGCAARIGVGGECYVSNDSLLSKFATSVFTNACPCKDGYICQRISTLSPKGKHNKFLC</sequence>
<proteinExistence type="predicted"/>
<feature type="non-terminal residue" evidence="1">
    <location>
        <position position="1"/>
    </location>
</feature>
<keyword evidence="2" id="KW-1185">Reference proteome</keyword>
<dbReference type="Gene3D" id="2.10.80.10">
    <property type="entry name" value="Lipase, subunit A"/>
    <property type="match status" value="1"/>
</dbReference>
<dbReference type="EMBL" id="CAJHNH020003432">
    <property type="protein sequence ID" value="CAG5129275.1"/>
    <property type="molecule type" value="Genomic_DNA"/>
</dbReference>
<name>A0A8S3ZND9_9EUPU</name>
<evidence type="ECO:0000313" key="2">
    <source>
        <dbReference type="Proteomes" id="UP000678393"/>
    </source>
</evidence>
<dbReference type="AlphaFoldDB" id="A0A8S3ZND9"/>
<feature type="non-terminal residue" evidence="1">
    <location>
        <position position="87"/>
    </location>
</feature>
<comment type="caution">
    <text evidence="1">The sequence shown here is derived from an EMBL/GenBank/DDBJ whole genome shotgun (WGS) entry which is preliminary data.</text>
</comment>
<accession>A0A8S3ZND9</accession>
<evidence type="ECO:0000313" key="1">
    <source>
        <dbReference type="EMBL" id="CAG5129275.1"/>
    </source>
</evidence>
<gene>
    <name evidence="1" type="ORF">CUNI_LOCUS14833</name>
</gene>